<evidence type="ECO:0000313" key="3">
    <source>
        <dbReference type="Proteomes" id="UP000064967"/>
    </source>
</evidence>
<gene>
    <name evidence="2" type="ORF">AKJ09_02948</name>
</gene>
<dbReference type="EMBL" id="CP012333">
    <property type="protein sequence ID" value="AKU96284.1"/>
    <property type="molecule type" value="Genomic_DNA"/>
</dbReference>
<organism evidence="2 3">
    <name type="scientific">Labilithrix luteola</name>
    <dbReference type="NCBI Taxonomy" id="1391654"/>
    <lineage>
        <taxon>Bacteria</taxon>
        <taxon>Pseudomonadati</taxon>
        <taxon>Myxococcota</taxon>
        <taxon>Polyangia</taxon>
        <taxon>Polyangiales</taxon>
        <taxon>Labilitrichaceae</taxon>
        <taxon>Labilithrix</taxon>
    </lineage>
</organism>
<dbReference type="Proteomes" id="UP000064967">
    <property type="component" value="Chromosome"/>
</dbReference>
<name>A0A0K1PT40_9BACT</name>
<dbReference type="RefSeq" id="WP_275936622.1">
    <property type="nucleotide sequence ID" value="NZ_CP012333.1"/>
</dbReference>
<feature type="compositionally biased region" description="Basic and acidic residues" evidence="1">
    <location>
        <begin position="10"/>
        <end position="42"/>
    </location>
</feature>
<dbReference type="AlphaFoldDB" id="A0A0K1PT40"/>
<dbReference type="KEGG" id="llu:AKJ09_02948"/>
<proteinExistence type="predicted"/>
<accession>A0A0K1PT40</accession>
<evidence type="ECO:0000256" key="1">
    <source>
        <dbReference type="SAM" id="MobiDB-lite"/>
    </source>
</evidence>
<dbReference type="STRING" id="1391654.AKJ09_02948"/>
<feature type="region of interest" description="Disordered" evidence="1">
    <location>
        <begin position="1"/>
        <end position="42"/>
    </location>
</feature>
<sequence length="42" mass="4634">MGTQQLEQQAFDRRDPNGEAEGDHEFEAALDKDAAQNRASDA</sequence>
<keyword evidence="3" id="KW-1185">Reference proteome</keyword>
<reference evidence="2 3" key="1">
    <citation type="submission" date="2015-08" db="EMBL/GenBank/DDBJ databases">
        <authorList>
            <person name="Babu N.S."/>
            <person name="Beckwith C.J."/>
            <person name="Beseler K.G."/>
            <person name="Brison A."/>
            <person name="Carone J.V."/>
            <person name="Caskin T.P."/>
            <person name="Diamond M."/>
            <person name="Durham M.E."/>
            <person name="Foxe J.M."/>
            <person name="Go M."/>
            <person name="Henderson B.A."/>
            <person name="Jones I.B."/>
            <person name="McGettigan J.A."/>
            <person name="Micheletti S.J."/>
            <person name="Nasrallah M.E."/>
            <person name="Ortiz D."/>
            <person name="Piller C.R."/>
            <person name="Privatt S.R."/>
            <person name="Schneider S.L."/>
            <person name="Sharp S."/>
            <person name="Smith T.C."/>
            <person name="Stanton J.D."/>
            <person name="Ullery H.E."/>
            <person name="Wilson R.J."/>
            <person name="Serrano M.G."/>
            <person name="Buck G."/>
            <person name="Lee V."/>
            <person name="Wang Y."/>
            <person name="Carvalho R."/>
            <person name="Voegtly L."/>
            <person name="Shi R."/>
            <person name="Duckworth R."/>
            <person name="Johnson A."/>
            <person name="Loviza R."/>
            <person name="Walstead R."/>
            <person name="Shah Z."/>
            <person name="Kiflezghi M."/>
            <person name="Wade K."/>
            <person name="Ball S.L."/>
            <person name="Bradley K.W."/>
            <person name="Asai D.J."/>
            <person name="Bowman C.A."/>
            <person name="Russell D.A."/>
            <person name="Pope W.H."/>
            <person name="Jacobs-Sera D."/>
            <person name="Hendrix R.W."/>
            <person name="Hatfull G.F."/>
        </authorList>
    </citation>
    <scope>NUCLEOTIDE SEQUENCE [LARGE SCALE GENOMIC DNA]</scope>
    <source>
        <strain evidence="2 3">DSM 27648</strain>
    </source>
</reference>
<protein>
    <submittedName>
        <fullName evidence="2">Uncharacterized protein</fullName>
    </submittedName>
</protein>
<evidence type="ECO:0000313" key="2">
    <source>
        <dbReference type="EMBL" id="AKU96284.1"/>
    </source>
</evidence>